<feature type="compositionally biased region" description="Low complexity" evidence="1">
    <location>
        <begin position="295"/>
        <end position="304"/>
    </location>
</feature>
<dbReference type="InterPro" id="IPR036680">
    <property type="entry name" value="SPOR-like_sf"/>
</dbReference>
<dbReference type="AlphaFoldDB" id="A0A7C3EJJ3"/>
<proteinExistence type="predicted"/>
<dbReference type="GO" id="GO:0042834">
    <property type="term" value="F:peptidoglycan binding"/>
    <property type="evidence" value="ECO:0007669"/>
    <property type="project" value="InterPro"/>
</dbReference>
<accession>A0A7C3EJJ3</accession>
<dbReference type="SUPFAM" id="SSF110997">
    <property type="entry name" value="Sporulation related repeat"/>
    <property type="match status" value="1"/>
</dbReference>
<feature type="region of interest" description="Disordered" evidence="1">
    <location>
        <begin position="137"/>
        <end position="231"/>
    </location>
</feature>
<feature type="domain" description="SPOR" evidence="2">
    <location>
        <begin position="467"/>
        <end position="544"/>
    </location>
</feature>
<dbReference type="PROSITE" id="PS51724">
    <property type="entry name" value="SPOR"/>
    <property type="match status" value="1"/>
</dbReference>
<reference evidence="3" key="1">
    <citation type="journal article" date="2020" name="mSystems">
        <title>Genome- and Community-Level Interaction Insights into Carbon Utilization and Element Cycling Functions of Hydrothermarchaeota in Hydrothermal Sediment.</title>
        <authorList>
            <person name="Zhou Z."/>
            <person name="Liu Y."/>
            <person name="Xu W."/>
            <person name="Pan J."/>
            <person name="Luo Z.H."/>
            <person name="Li M."/>
        </authorList>
    </citation>
    <scope>NUCLEOTIDE SEQUENCE [LARGE SCALE GENOMIC DNA]</scope>
    <source>
        <strain evidence="3">SpSt-503</strain>
    </source>
</reference>
<sequence>MMHYVKKLMIIFLIGIFCIGLMGASIWEGAAAMAAGGELPEKGYYIATNSFPRNTMVDVVNLENGKTLRAIVVGGVDTPGLLGILSREAATALGLEKGVVGRIRVNMPADPIAFSRYTEDLAKAGDPDRDPAAALSLTQTESAPAAAPAAVAAAEEKPAEPVQNSASEQRTAQTVPSVEEVPVAPSIVVSAGTGETSKPEDEKIQELPELSPQSSAAAVAEEPSKPAEIAPETAAVTEAPAALAEEVPSAVLSEAQPEPASPELAKPAEDATPEAAAMTEVPAEPAVTITAEPAAAEPLAQEPTKSAAETSPAMEAPAPGSVVLSLEPAEERPPVGASAETVAPADLPAVKKAEPIRDIPEAPSPIIKDVAETTVTIPAPVPETIAVNEPVPTGAPEPEVSMAVEKPDAPEMAIKPESSLVAPPAQIAPIAIPAEPVAPAAPAVNPSVAVSPTTPHKLTFSVPVVTSLSKGKYYIQLGAFTKAETVENQIMIINKKYPLLVQVAGTAERPLYRLLIGPLNEGESGALVSYFKKSGFKDAFVKKES</sequence>
<dbReference type="InterPro" id="IPR007730">
    <property type="entry name" value="SPOR-like_dom"/>
</dbReference>
<evidence type="ECO:0000259" key="2">
    <source>
        <dbReference type="PROSITE" id="PS51724"/>
    </source>
</evidence>
<feature type="region of interest" description="Disordered" evidence="1">
    <location>
        <begin position="295"/>
        <end position="318"/>
    </location>
</feature>
<evidence type="ECO:0000313" key="3">
    <source>
        <dbReference type="EMBL" id="HFH28549.1"/>
    </source>
</evidence>
<name>A0A7C3EJJ3_9SPIR</name>
<dbReference type="InterPro" id="IPR036908">
    <property type="entry name" value="RlpA-like_sf"/>
</dbReference>
<feature type="region of interest" description="Disordered" evidence="1">
    <location>
        <begin position="245"/>
        <end position="280"/>
    </location>
</feature>
<feature type="compositionally biased region" description="Low complexity" evidence="1">
    <location>
        <begin position="141"/>
        <end position="153"/>
    </location>
</feature>
<dbReference type="Gene3D" id="2.40.40.10">
    <property type="entry name" value="RlpA-like domain"/>
    <property type="match status" value="1"/>
</dbReference>
<gene>
    <name evidence="3" type="ORF">ENS59_03430</name>
</gene>
<organism evidence="3">
    <name type="scientific">Gracilinema caldarium</name>
    <dbReference type="NCBI Taxonomy" id="215591"/>
    <lineage>
        <taxon>Bacteria</taxon>
        <taxon>Pseudomonadati</taxon>
        <taxon>Spirochaetota</taxon>
        <taxon>Spirochaetia</taxon>
        <taxon>Spirochaetales</taxon>
        <taxon>Breznakiellaceae</taxon>
        <taxon>Gracilinema</taxon>
    </lineage>
</organism>
<feature type="compositionally biased region" description="Low complexity" evidence="1">
    <location>
        <begin position="175"/>
        <end position="191"/>
    </location>
</feature>
<protein>
    <recommendedName>
        <fullName evidence="2">SPOR domain-containing protein</fullName>
    </recommendedName>
</protein>
<evidence type="ECO:0000256" key="1">
    <source>
        <dbReference type="SAM" id="MobiDB-lite"/>
    </source>
</evidence>
<dbReference type="Pfam" id="PF05036">
    <property type="entry name" value="SPOR"/>
    <property type="match status" value="1"/>
</dbReference>
<feature type="compositionally biased region" description="Basic and acidic residues" evidence="1">
    <location>
        <begin position="197"/>
        <end position="206"/>
    </location>
</feature>
<feature type="compositionally biased region" description="Polar residues" evidence="1">
    <location>
        <begin position="162"/>
        <end position="174"/>
    </location>
</feature>
<comment type="caution">
    <text evidence="3">The sequence shown here is derived from an EMBL/GenBank/DDBJ whole genome shotgun (WGS) entry which is preliminary data.</text>
</comment>
<dbReference type="EMBL" id="DSVL01000106">
    <property type="protein sequence ID" value="HFH28549.1"/>
    <property type="molecule type" value="Genomic_DNA"/>
</dbReference>